<gene>
    <name evidence="2" type="ORF">NM125_07745</name>
</gene>
<feature type="compositionally biased region" description="Low complexity" evidence="1">
    <location>
        <begin position="246"/>
        <end position="260"/>
    </location>
</feature>
<accession>A0A9X2L361</accession>
<proteinExistence type="predicted"/>
<dbReference type="Gene3D" id="2.70.70.10">
    <property type="entry name" value="Glucose Permease (Domain IIA)"/>
    <property type="match status" value="1"/>
</dbReference>
<sequence length="375" mass="41018">MKYLLLIGFTGLLILTGCSDSGVNVSSDQTIFLLEGDAPLPSQNNISWWEVREGKSKSAKPSLSTLSTEQVSKLYKVLDEYSQRKNTPYVAFLSSKKNNKDGKKEKKFKYRYFKLKPNQTAIDKSEGEKAFYFHIFVDPANHEIYQILAVLVPKTEEQIKIVKEWGDKLNGNSSVRIDSSNNRNKSMACTYEEGLVWEPLCGCFSIGTVEVCDQQIDDEDPGGDTGDGPANCYYEPEGCEEDTNPNDDGSSPGGDPNNSSCPAGQVEDGNGNCIDGEVPCQGNPVKNPRIAEQKQNSGLDGGRFTVGDDAVRDGGNRDHKGLDLLVGHGEPLFSMREGEVKAIGNDKDGLGKYVIVNYDVGGGRCLDTVCTLKYC</sequence>
<evidence type="ECO:0000313" key="2">
    <source>
        <dbReference type="EMBL" id="MCP9291473.1"/>
    </source>
</evidence>
<organism evidence="2 3">
    <name type="scientific">Gracilimonas sediminicola</name>
    <dbReference type="NCBI Taxonomy" id="2952158"/>
    <lineage>
        <taxon>Bacteria</taxon>
        <taxon>Pseudomonadati</taxon>
        <taxon>Balneolota</taxon>
        <taxon>Balneolia</taxon>
        <taxon>Balneolales</taxon>
        <taxon>Balneolaceae</taxon>
        <taxon>Gracilimonas</taxon>
    </lineage>
</organism>
<dbReference type="PROSITE" id="PS51257">
    <property type="entry name" value="PROKAR_LIPOPROTEIN"/>
    <property type="match status" value="1"/>
</dbReference>
<dbReference type="SUPFAM" id="SSF51261">
    <property type="entry name" value="Duplicated hybrid motif"/>
    <property type="match status" value="1"/>
</dbReference>
<comment type="caution">
    <text evidence="2">The sequence shown here is derived from an EMBL/GenBank/DDBJ whole genome shotgun (WGS) entry which is preliminary data.</text>
</comment>
<evidence type="ECO:0000256" key="1">
    <source>
        <dbReference type="SAM" id="MobiDB-lite"/>
    </source>
</evidence>
<keyword evidence="3" id="KW-1185">Reference proteome</keyword>
<dbReference type="InterPro" id="IPR011055">
    <property type="entry name" value="Dup_hybrid_motif"/>
</dbReference>
<protein>
    <submittedName>
        <fullName evidence="2">M23 family metallopeptidase</fullName>
    </submittedName>
</protein>
<dbReference type="RefSeq" id="WP_255134339.1">
    <property type="nucleotide sequence ID" value="NZ_JANDBC010000001.1"/>
</dbReference>
<name>A0A9X2L361_9BACT</name>
<reference evidence="2" key="1">
    <citation type="submission" date="2022-06" db="EMBL/GenBank/DDBJ databases">
        <title>Gracilimonas sp. CAU 1638 isolated from sea sediment.</title>
        <authorList>
            <person name="Kim W."/>
        </authorList>
    </citation>
    <scope>NUCLEOTIDE SEQUENCE</scope>
    <source>
        <strain evidence="2">CAU 1638</strain>
    </source>
</reference>
<dbReference type="Proteomes" id="UP001139125">
    <property type="component" value="Unassembled WGS sequence"/>
</dbReference>
<dbReference type="AlphaFoldDB" id="A0A9X2L361"/>
<dbReference type="EMBL" id="JANDBC010000001">
    <property type="protein sequence ID" value="MCP9291473.1"/>
    <property type="molecule type" value="Genomic_DNA"/>
</dbReference>
<feature type="region of interest" description="Disordered" evidence="1">
    <location>
        <begin position="215"/>
        <end position="268"/>
    </location>
</feature>
<evidence type="ECO:0000313" key="3">
    <source>
        <dbReference type="Proteomes" id="UP001139125"/>
    </source>
</evidence>